<proteinExistence type="predicted"/>
<reference evidence="1" key="1">
    <citation type="submission" date="2023-07" db="EMBL/GenBank/DDBJ databases">
        <title>draft genome sequence of fig (Ficus carica).</title>
        <authorList>
            <person name="Takahashi T."/>
            <person name="Nishimura K."/>
        </authorList>
    </citation>
    <scope>NUCLEOTIDE SEQUENCE</scope>
</reference>
<comment type="caution">
    <text evidence="1">The sequence shown here is derived from an EMBL/GenBank/DDBJ whole genome shotgun (WGS) entry which is preliminary data.</text>
</comment>
<dbReference type="EMBL" id="BTGU01009371">
    <property type="protein sequence ID" value="GMN23301.1"/>
    <property type="molecule type" value="Genomic_DNA"/>
</dbReference>
<gene>
    <name evidence="1" type="ORF">TIFTF001_051300</name>
</gene>
<keyword evidence="2" id="KW-1185">Reference proteome</keyword>
<dbReference type="AlphaFoldDB" id="A0AA87ZEQ5"/>
<evidence type="ECO:0000313" key="2">
    <source>
        <dbReference type="Proteomes" id="UP001187192"/>
    </source>
</evidence>
<dbReference type="Proteomes" id="UP001187192">
    <property type="component" value="Unassembled WGS sequence"/>
</dbReference>
<evidence type="ECO:0000313" key="1">
    <source>
        <dbReference type="EMBL" id="GMN23301.1"/>
    </source>
</evidence>
<organism evidence="1 2">
    <name type="scientific">Ficus carica</name>
    <name type="common">Common fig</name>
    <dbReference type="NCBI Taxonomy" id="3494"/>
    <lineage>
        <taxon>Eukaryota</taxon>
        <taxon>Viridiplantae</taxon>
        <taxon>Streptophyta</taxon>
        <taxon>Embryophyta</taxon>
        <taxon>Tracheophyta</taxon>
        <taxon>Spermatophyta</taxon>
        <taxon>Magnoliopsida</taxon>
        <taxon>eudicotyledons</taxon>
        <taxon>Gunneridae</taxon>
        <taxon>Pentapetalae</taxon>
        <taxon>rosids</taxon>
        <taxon>fabids</taxon>
        <taxon>Rosales</taxon>
        <taxon>Moraceae</taxon>
        <taxon>Ficeae</taxon>
        <taxon>Ficus</taxon>
    </lineage>
</organism>
<accession>A0AA87ZEQ5</accession>
<sequence>MTGKIFSGPAYFPVRTTRFGPVSTMLAETGQAGPDQRAQVLADFPNRPDQSRPDLLVRTGLTGPGQAGPENQQALVYSLVRTGLIGPGPAGPIRIECSGAAWPGPVRP</sequence>
<protein>
    <submittedName>
        <fullName evidence="1">Uncharacterized protein</fullName>
    </submittedName>
</protein>
<name>A0AA87ZEQ5_FICCA</name>
<feature type="non-terminal residue" evidence="1">
    <location>
        <position position="1"/>
    </location>
</feature>